<dbReference type="InParanoid" id="A0A2G5CSV1"/>
<organism evidence="1 2">
    <name type="scientific">Aquilegia coerulea</name>
    <name type="common">Rocky mountain columbine</name>
    <dbReference type="NCBI Taxonomy" id="218851"/>
    <lineage>
        <taxon>Eukaryota</taxon>
        <taxon>Viridiplantae</taxon>
        <taxon>Streptophyta</taxon>
        <taxon>Embryophyta</taxon>
        <taxon>Tracheophyta</taxon>
        <taxon>Spermatophyta</taxon>
        <taxon>Magnoliopsida</taxon>
        <taxon>Ranunculales</taxon>
        <taxon>Ranunculaceae</taxon>
        <taxon>Thalictroideae</taxon>
        <taxon>Aquilegia</taxon>
    </lineage>
</organism>
<proteinExistence type="predicted"/>
<protein>
    <submittedName>
        <fullName evidence="1">Uncharacterized protein</fullName>
    </submittedName>
</protein>
<sequence>MPIQGQPILPLSFVGFGLQGAAPALEVESNFEVGESLSQILNTQAQSRSPNAYTRTEGDMVIYMVE</sequence>
<evidence type="ECO:0000313" key="2">
    <source>
        <dbReference type="Proteomes" id="UP000230069"/>
    </source>
</evidence>
<dbReference type="EMBL" id="KZ305055">
    <property type="protein sequence ID" value="PIA34358.1"/>
    <property type="molecule type" value="Genomic_DNA"/>
</dbReference>
<accession>A0A2G5CSV1</accession>
<reference evidence="1 2" key="1">
    <citation type="submission" date="2017-09" db="EMBL/GenBank/DDBJ databases">
        <title>WGS assembly of Aquilegia coerulea Goldsmith.</title>
        <authorList>
            <person name="Hodges S."/>
            <person name="Kramer E."/>
            <person name="Nordborg M."/>
            <person name="Tomkins J."/>
            <person name="Borevitz J."/>
            <person name="Derieg N."/>
            <person name="Yan J."/>
            <person name="Mihaltcheva S."/>
            <person name="Hayes R.D."/>
            <person name="Rokhsar D."/>
        </authorList>
    </citation>
    <scope>NUCLEOTIDE SEQUENCE [LARGE SCALE GENOMIC DNA]</scope>
    <source>
        <strain evidence="2">cv. Goldsmith</strain>
    </source>
</reference>
<keyword evidence="2" id="KW-1185">Reference proteome</keyword>
<name>A0A2G5CSV1_AQUCA</name>
<gene>
    <name evidence="1" type="ORF">AQUCO_03800156v1</name>
</gene>
<dbReference type="Proteomes" id="UP000230069">
    <property type="component" value="Unassembled WGS sequence"/>
</dbReference>
<evidence type="ECO:0000313" key="1">
    <source>
        <dbReference type="EMBL" id="PIA34358.1"/>
    </source>
</evidence>
<dbReference type="AlphaFoldDB" id="A0A2G5CSV1"/>